<proteinExistence type="predicted"/>
<dbReference type="EMBL" id="VUOB01000025">
    <property type="protein sequence ID" value="KAA2261817.1"/>
    <property type="molecule type" value="Genomic_DNA"/>
</dbReference>
<dbReference type="GO" id="GO:0009117">
    <property type="term" value="P:nucleotide metabolic process"/>
    <property type="evidence" value="ECO:0007669"/>
    <property type="project" value="TreeGrafter"/>
</dbReference>
<dbReference type="PANTHER" id="PTHR46648">
    <property type="entry name" value="HIT FAMILY PROTEIN 1"/>
    <property type="match status" value="1"/>
</dbReference>
<gene>
    <name evidence="4" type="ORF">F0L68_15295</name>
</gene>
<name>A0A5B2XDQ1_9PSEU</name>
<dbReference type="InterPro" id="IPR036265">
    <property type="entry name" value="HIT-like_sf"/>
</dbReference>
<dbReference type="InterPro" id="IPR001310">
    <property type="entry name" value="Histidine_triad_HIT"/>
</dbReference>
<dbReference type="Gene3D" id="3.30.428.10">
    <property type="entry name" value="HIT-like"/>
    <property type="match status" value="1"/>
</dbReference>
<feature type="short sequence motif" description="Histidine triad motif" evidence="2">
    <location>
        <begin position="101"/>
        <end position="105"/>
    </location>
</feature>
<feature type="domain" description="HIT" evidence="3">
    <location>
        <begin position="23"/>
        <end position="109"/>
    </location>
</feature>
<dbReference type="GO" id="GO:0003824">
    <property type="term" value="F:catalytic activity"/>
    <property type="evidence" value="ECO:0007669"/>
    <property type="project" value="InterPro"/>
</dbReference>
<evidence type="ECO:0000256" key="2">
    <source>
        <dbReference type="PIRSR" id="PIRSR601310-3"/>
    </source>
</evidence>
<evidence type="ECO:0000256" key="1">
    <source>
        <dbReference type="PIRSR" id="PIRSR601310-1"/>
    </source>
</evidence>
<comment type="caution">
    <text evidence="4">The sequence shown here is derived from an EMBL/GenBank/DDBJ whole genome shotgun (WGS) entry which is preliminary data.</text>
</comment>
<keyword evidence="5" id="KW-1185">Reference proteome</keyword>
<evidence type="ECO:0000313" key="4">
    <source>
        <dbReference type="EMBL" id="KAA2261817.1"/>
    </source>
</evidence>
<dbReference type="Pfam" id="PF01230">
    <property type="entry name" value="HIT"/>
    <property type="match status" value="1"/>
</dbReference>
<dbReference type="PANTHER" id="PTHR46648:SF1">
    <property type="entry name" value="ADENOSINE 5'-MONOPHOSPHORAMIDASE HNT1"/>
    <property type="match status" value="1"/>
</dbReference>
<organism evidence="4 5">
    <name type="scientific">Solihabitans fulvus</name>
    <dbReference type="NCBI Taxonomy" id="1892852"/>
    <lineage>
        <taxon>Bacteria</taxon>
        <taxon>Bacillati</taxon>
        <taxon>Actinomycetota</taxon>
        <taxon>Actinomycetes</taxon>
        <taxon>Pseudonocardiales</taxon>
        <taxon>Pseudonocardiaceae</taxon>
        <taxon>Solihabitans</taxon>
    </lineage>
</organism>
<feature type="active site" description="Tele-AMP-histidine intermediate" evidence="1">
    <location>
        <position position="103"/>
    </location>
</feature>
<dbReference type="AlphaFoldDB" id="A0A5B2XDQ1"/>
<dbReference type="Proteomes" id="UP000323454">
    <property type="component" value="Unassembled WGS sequence"/>
</dbReference>
<reference evidence="4 5" key="1">
    <citation type="submission" date="2019-09" db="EMBL/GenBank/DDBJ databases">
        <title>Goodfellowia gen. nov., a new genus of the Pseudonocardineae related to Actinoalloteichus, containing Goodfellowia coeruleoviolacea gen. nov., comb. nov. gen. nov., comb. nov.</title>
        <authorList>
            <person name="Labeda D."/>
        </authorList>
    </citation>
    <scope>NUCLEOTIDE SEQUENCE [LARGE SCALE GENOMIC DNA]</scope>
    <source>
        <strain evidence="4 5">AN110305</strain>
    </source>
</reference>
<evidence type="ECO:0000259" key="3">
    <source>
        <dbReference type="Pfam" id="PF01230"/>
    </source>
</evidence>
<dbReference type="OrthoDB" id="160649at2"/>
<accession>A0A5B2XDQ1</accession>
<dbReference type="InterPro" id="IPR011146">
    <property type="entry name" value="HIT-like"/>
</dbReference>
<protein>
    <submittedName>
        <fullName evidence="4">HIT family protein</fullName>
    </submittedName>
</protein>
<dbReference type="SUPFAM" id="SSF54197">
    <property type="entry name" value="HIT-like"/>
    <property type="match status" value="1"/>
</dbReference>
<evidence type="ECO:0000313" key="5">
    <source>
        <dbReference type="Proteomes" id="UP000323454"/>
    </source>
</evidence>
<reference evidence="4 5" key="2">
    <citation type="submission" date="2019-09" db="EMBL/GenBank/DDBJ databases">
        <authorList>
            <person name="Jin C."/>
        </authorList>
    </citation>
    <scope>NUCLEOTIDE SEQUENCE [LARGE SCALE GENOMIC DNA]</scope>
    <source>
        <strain evidence="4 5">AN110305</strain>
    </source>
</reference>
<sequence length="154" mass="16708">MTVGAEGCFSCANNDRFDELPASELVATDEHWRVARAINTALPGWLVLVPRRHVTTLAELTDAEAAGLGLWQIRLSRALHAVTGCVKTYVVQFAEAAGFAHVHFHVVPRPPELPEELRGPRVFGLLGRPEAEHVPAGLADELAGRLRAHLLAQA</sequence>